<dbReference type="Proteomes" id="UP000001064">
    <property type="component" value="Unassembled WGS sequence"/>
</dbReference>
<dbReference type="EMBL" id="GL871409">
    <property type="protein sequence ID" value="EGC29629.1"/>
    <property type="molecule type" value="Genomic_DNA"/>
</dbReference>
<dbReference type="InParanoid" id="F1A2F3"/>
<evidence type="ECO:0000313" key="2">
    <source>
        <dbReference type="Proteomes" id="UP000001064"/>
    </source>
</evidence>
<accession>F1A2F3</accession>
<proteinExistence type="predicted"/>
<organism evidence="1 2">
    <name type="scientific">Dictyostelium purpureum</name>
    <name type="common">Slime mold</name>
    <dbReference type="NCBI Taxonomy" id="5786"/>
    <lineage>
        <taxon>Eukaryota</taxon>
        <taxon>Amoebozoa</taxon>
        <taxon>Evosea</taxon>
        <taxon>Eumycetozoa</taxon>
        <taxon>Dictyostelia</taxon>
        <taxon>Dictyosteliales</taxon>
        <taxon>Dictyosteliaceae</taxon>
        <taxon>Dictyostelium</taxon>
    </lineage>
</organism>
<sequence length="114" mass="13115">MFHQALFLIKWYQVVYIPNSSNNLGPTVSSCAISVVFLVYVVAIQSLSSNIYIKSTLMTPINLINYFMNIINSLWPSNYDRNKIILGREGKNTEAFVIIDQIREYQKSPLLEVH</sequence>
<dbReference type="RefSeq" id="XP_003293847.1">
    <property type="nucleotide sequence ID" value="XM_003293799.1"/>
</dbReference>
<dbReference type="KEGG" id="dpp:DICPUDRAFT_84363"/>
<evidence type="ECO:0000313" key="1">
    <source>
        <dbReference type="EMBL" id="EGC29629.1"/>
    </source>
</evidence>
<name>F1A2F3_DICPU</name>
<protein>
    <submittedName>
        <fullName evidence="1">Uncharacterized protein</fullName>
    </submittedName>
</protein>
<dbReference type="GeneID" id="10505162"/>
<dbReference type="VEuPathDB" id="AmoebaDB:DICPUDRAFT_84363"/>
<dbReference type="AlphaFoldDB" id="F1A2F3"/>
<keyword evidence="2" id="KW-1185">Reference proteome</keyword>
<reference evidence="2" key="1">
    <citation type="journal article" date="2011" name="Genome Biol.">
        <title>Comparative genomics of the social amoebae Dictyostelium discoideum and Dictyostelium purpureum.</title>
        <authorList>
            <consortium name="US DOE Joint Genome Institute (JGI-PGF)"/>
            <person name="Sucgang R."/>
            <person name="Kuo A."/>
            <person name="Tian X."/>
            <person name="Salerno W."/>
            <person name="Parikh A."/>
            <person name="Feasley C.L."/>
            <person name="Dalin E."/>
            <person name="Tu H."/>
            <person name="Huang E."/>
            <person name="Barry K."/>
            <person name="Lindquist E."/>
            <person name="Shapiro H."/>
            <person name="Bruce D."/>
            <person name="Schmutz J."/>
            <person name="Salamov A."/>
            <person name="Fey P."/>
            <person name="Gaudet P."/>
            <person name="Anjard C."/>
            <person name="Babu M.M."/>
            <person name="Basu S."/>
            <person name="Bushmanova Y."/>
            <person name="van der Wel H."/>
            <person name="Katoh-Kurasawa M."/>
            <person name="Dinh C."/>
            <person name="Coutinho P.M."/>
            <person name="Saito T."/>
            <person name="Elias M."/>
            <person name="Schaap P."/>
            <person name="Kay R.R."/>
            <person name="Henrissat B."/>
            <person name="Eichinger L."/>
            <person name="Rivero F."/>
            <person name="Putnam N.H."/>
            <person name="West C.M."/>
            <person name="Loomis W.F."/>
            <person name="Chisholm R.L."/>
            <person name="Shaulsky G."/>
            <person name="Strassmann J.E."/>
            <person name="Queller D.C."/>
            <person name="Kuspa A."/>
            <person name="Grigoriev I.V."/>
        </authorList>
    </citation>
    <scope>NUCLEOTIDE SEQUENCE [LARGE SCALE GENOMIC DNA]</scope>
    <source>
        <strain evidence="2">QSDP1</strain>
    </source>
</reference>
<gene>
    <name evidence="1" type="ORF">DICPUDRAFT_84363</name>
</gene>